<evidence type="ECO:0000256" key="3">
    <source>
        <dbReference type="ARBA" id="ARBA00022723"/>
    </source>
</evidence>
<keyword evidence="3" id="KW-0479">Metal-binding</keyword>
<organism evidence="8 9">
    <name type="scientific">Comamonas antarctica</name>
    <dbReference type="NCBI Taxonomy" id="2743470"/>
    <lineage>
        <taxon>Bacteria</taxon>
        <taxon>Pseudomonadati</taxon>
        <taxon>Pseudomonadota</taxon>
        <taxon>Betaproteobacteria</taxon>
        <taxon>Burkholderiales</taxon>
        <taxon>Comamonadaceae</taxon>
        <taxon>Comamonas</taxon>
    </lineage>
</organism>
<evidence type="ECO:0000256" key="2">
    <source>
        <dbReference type="ARBA" id="ARBA00022670"/>
    </source>
</evidence>
<keyword evidence="9" id="KW-1185">Reference proteome</keyword>
<reference evidence="8 9" key="1">
    <citation type="submission" date="2020-06" db="EMBL/GenBank/DDBJ databases">
        <title>Acidovorax antarctica sp. nov., isolated from Corinth ice sheet soil, Antarctic Fields Peninsula.</title>
        <authorList>
            <person name="Xu Q."/>
            <person name="Peng F."/>
        </authorList>
    </citation>
    <scope>NUCLEOTIDE SEQUENCE [LARGE SCALE GENOMIC DNA]</scope>
    <source>
        <strain evidence="8 9">16-35-5</strain>
    </source>
</reference>
<dbReference type="GO" id="GO:0046872">
    <property type="term" value="F:metal ion binding"/>
    <property type="evidence" value="ECO:0007669"/>
    <property type="project" value="UniProtKB-KW"/>
</dbReference>
<evidence type="ECO:0000256" key="4">
    <source>
        <dbReference type="ARBA" id="ARBA00022801"/>
    </source>
</evidence>
<gene>
    <name evidence="8" type="ORF">HUK68_11525</name>
</gene>
<comment type="cofactor">
    <cofactor evidence="1">
        <name>Zn(2+)</name>
        <dbReference type="ChEBI" id="CHEBI:29105"/>
    </cofactor>
</comment>
<keyword evidence="4" id="KW-0378">Hydrolase</keyword>
<dbReference type="RefSeq" id="WP_175504274.1">
    <property type="nucleotide sequence ID" value="NZ_CP054840.1"/>
</dbReference>
<dbReference type="Proteomes" id="UP000509579">
    <property type="component" value="Chromosome"/>
</dbReference>
<dbReference type="GO" id="GO:0004222">
    <property type="term" value="F:metalloendopeptidase activity"/>
    <property type="evidence" value="ECO:0007669"/>
    <property type="project" value="InterPro"/>
</dbReference>
<sequence length="551" mass="59921">MPASEARRGVARHGIARRGLWPLALLCALLAGCETMPQALNQLPGMSSLAQKPASPLEALPAPEARAWPDPQQDVINQRARGFGLVHAPEAQRYLNGLLARIKAAALVPDWPGDVYLLAQSSLSAYATAAGNIYVSLPWLQSVQSEDELVALLAHEFGHIYLHYHSLEGAIAGADTAAGFASLGLGIAYKTAQATGWNQVDTLQASYALGKTLTTALYGQTQEGAADRFALHVTHRLGYSYEHGAKAFLERQAGWEQQNETLELQKQEALKQALQASTIERARRTAPQSNNAVSTALNDASANLQAGINGGLNQASFDLSRWIGKLTSAHPETVKRQDSLAEIAERYPEVAEDRAPTQAPLQAALAQKRTQLILKNYQAAYKAMEAPQSPGAVALARQAASGPTATHAVPLFALYSAASAQPGAVRGLPRDLGSLFEANFNSETDRAWALYTERSTRLKESGQRDASKKLLERGLQHFAVAEETMPYAVRFYGEVDGWERAKQQAQQCRQRFPRVAGRCDSAARSPQEVAEIDRRTEKKASEITDRWLKKK</sequence>
<dbReference type="InterPro" id="IPR001915">
    <property type="entry name" value="Peptidase_M48"/>
</dbReference>
<keyword evidence="5" id="KW-0862">Zinc</keyword>
<evidence type="ECO:0000259" key="7">
    <source>
        <dbReference type="Pfam" id="PF01435"/>
    </source>
</evidence>
<keyword evidence="2 8" id="KW-0645">Protease</keyword>
<dbReference type="PROSITE" id="PS51257">
    <property type="entry name" value="PROKAR_LIPOPROTEIN"/>
    <property type="match status" value="1"/>
</dbReference>
<evidence type="ECO:0000313" key="8">
    <source>
        <dbReference type="EMBL" id="QKV53468.1"/>
    </source>
</evidence>
<accession>A0A6N1X3I9</accession>
<dbReference type="AlphaFoldDB" id="A0A6N1X3I9"/>
<evidence type="ECO:0000256" key="1">
    <source>
        <dbReference type="ARBA" id="ARBA00001947"/>
    </source>
</evidence>
<evidence type="ECO:0000256" key="5">
    <source>
        <dbReference type="ARBA" id="ARBA00022833"/>
    </source>
</evidence>
<protein>
    <submittedName>
        <fullName evidence="8">M48 family metalloprotease</fullName>
    </submittedName>
</protein>
<proteinExistence type="predicted"/>
<evidence type="ECO:0000313" key="9">
    <source>
        <dbReference type="Proteomes" id="UP000509579"/>
    </source>
</evidence>
<dbReference type="Gene3D" id="3.30.2010.10">
    <property type="entry name" value="Metalloproteases ('zincins'), catalytic domain"/>
    <property type="match status" value="1"/>
</dbReference>
<name>A0A6N1X3I9_9BURK</name>
<keyword evidence="6 8" id="KW-0482">Metalloprotease</keyword>
<dbReference type="EMBL" id="CP054840">
    <property type="protein sequence ID" value="QKV53468.1"/>
    <property type="molecule type" value="Genomic_DNA"/>
</dbReference>
<evidence type="ECO:0000256" key="6">
    <source>
        <dbReference type="ARBA" id="ARBA00023049"/>
    </source>
</evidence>
<dbReference type="GO" id="GO:0006508">
    <property type="term" value="P:proteolysis"/>
    <property type="evidence" value="ECO:0007669"/>
    <property type="project" value="UniProtKB-KW"/>
</dbReference>
<feature type="domain" description="Peptidase M48" evidence="7">
    <location>
        <begin position="91"/>
        <end position="342"/>
    </location>
</feature>
<dbReference type="Pfam" id="PF01435">
    <property type="entry name" value="Peptidase_M48"/>
    <property type="match status" value="1"/>
</dbReference>
<dbReference type="KEGG" id="aant:HUK68_11525"/>